<name>A0ABS8P6P3_9PSEU</name>
<dbReference type="RefSeq" id="WP_230733308.1">
    <property type="nucleotide sequence ID" value="NZ_JAJNDB010000002.1"/>
</dbReference>
<evidence type="ECO:0000313" key="1">
    <source>
        <dbReference type="EMBL" id="MCD2193911.1"/>
    </source>
</evidence>
<reference evidence="1 2" key="1">
    <citation type="submission" date="2021-11" db="EMBL/GenBank/DDBJ databases">
        <title>Draft genome sequence of Actinomycetospora sp. SF1 isolated from the rhizosphere soil.</title>
        <authorList>
            <person name="Duangmal K."/>
            <person name="Chantavorakit T."/>
        </authorList>
    </citation>
    <scope>NUCLEOTIDE SEQUENCE [LARGE SCALE GENOMIC DNA]</scope>
    <source>
        <strain evidence="1 2">TBRC 5722</strain>
    </source>
</reference>
<protein>
    <submittedName>
        <fullName evidence="1">Uncharacterized protein</fullName>
    </submittedName>
</protein>
<dbReference type="EMBL" id="JAJNDB010000002">
    <property type="protein sequence ID" value="MCD2193911.1"/>
    <property type="molecule type" value="Genomic_DNA"/>
</dbReference>
<dbReference type="Proteomes" id="UP001199469">
    <property type="component" value="Unassembled WGS sequence"/>
</dbReference>
<keyword evidence="2" id="KW-1185">Reference proteome</keyword>
<proteinExistence type="predicted"/>
<sequence length="67" mass="7180">MTTPATCPCCGVMVMPEELAYDFAGETMASLTREVSYLRQTVAHLRAAVHASVPAPRPVPDEHPVAV</sequence>
<comment type="caution">
    <text evidence="1">The sequence shown here is derived from an EMBL/GenBank/DDBJ whole genome shotgun (WGS) entry which is preliminary data.</text>
</comment>
<evidence type="ECO:0000313" key="2">
    <source>
        <dbReference type="Proteomes" id="UP001199469"/>
    </source>
</evidence>
<gene>
    <name evidence="1" type="ORF">LQ327_11045</name>
</gene>
<organism evidence="1 2">
    <name type="scientific">Actinomycetospora endophytica</name>
    <dbReference type="NCBI Taxonomy" id="2291215"/>
    <lineage>
        <taxon>Bacteria</taxon>
        <taxon>Bacillati</taxon>
        <taxon>Actinomycetota</taxon>
        <taxon>Actinomycetes</taxon>
        <taxon>Pseudonocardiales</taxon>
        <taxon>Pseudonocardiaceae</taxon>
        <taxon>Actinomycetospora</taxon>
    </lineage>
</organism>
<accession>A0ABS8P6P3</accession>